<reference evidence="1 2" key="1">
    <citation type="submission" date="2020-02" db="EMBL/GenBank/DDBJ databases">
        <title>Draft genome sequence of Lactococcus sp. Hs30E4-3.</title>
        <authorList>
            <person name="Noda S."/>
            <person name="Yuki M."/>
            <person name="Ohkuma M."/>
        </authorList>
    </citation>
    <scope>NUCLEOTIDE SEQUENCE [LARGE SCALE GENOMIC DNA]</scope>
    <source>
        <strain evidence="1 2">Hs30E4-3</strain>
    </source>
</reference>
<dbReference type="Proteomes" id="UP000480303">
    <property type="component" value="Unassembled WGS sequence"/>
</dbReference>
<gene>
    <name evidence="1" type="ORF">Hs30E_18410</name>
</gene>
<dbReference type="InterPro" id="IPR035093">
    <property type="entry name" value="RelE/ParE_toxin_dom_sf"/>
</dbReference>
<proteinExistence type="predicted"/>
<dbReference type="Gene3D" id="3.30.2310.20">
    <property type="entry name" value="RelE-like"/>
    <property type="match status" value="1"/>
</dbReference>
<sequence length="55" mass="6406">MKILSQKLQGDKNNQFAVDVSKNYRLIFNGYDSFEQLSLIRLLPKLNFEIDNTAN</sequence>
<protein>
    <submittedName>
        <fullName evidence="1">Uncharacterized protein</fullName>
    </submittedName>
</protein>
<comment type="caution">
    <text evidence="1">The sequence shown here is derived from an EMBL/GenBank/DDBJ whole genome shotgun (WGS) entry which is preliminary data.</text>
</comment>
<accession>A0A6A0BCZ1</accession>
<name>A0A6A0BCZ1_9LACT</name>
<dbReference type="AlphaFoldDB" id="A0A6A0BCZ1"/>
<organism evidence="1 2">
    <name type="scientific">Pseudolactococcus hodotermopsidis</name>
    <dbReference type="NCBI Taxonomy" id="2709157"/>
    <lineage>
        <taxon>Bacteria</taxon>
        <taxon>Bacillati</taxon>
        <taxon>Bacillota</taxon>
        <taxon>Bacilli</taxon>
        <taxon>Lactobacillales</taxon>
        <taxon>Streptococcaceae</taxon>
        <taxon>Pseudolactococcus</taxon>
    </lineage>
</organism>
<evidence type="ECO:0000313" key="1">
    <source>
        <dbReference type="EMBL" id="GFH43290.1"/>
    </source>
</evidence>
<dbReference type="EMBL" id="BLLI01000074">
    <property type="protein sequence ID" value="GFH43290.1"/>
    <property type="molecule type" value="Genomic_DNA"/>
</dbReference>
<evidence type="ECO:0000313" key="2">
    <source>
        <dbReference type="Proteomes" id="UP000480303"/>
    </source>
</evidence>
<keyword evidence="2" id="KW-1185">Reference proteome</keyword>